<accession>A0AAN9L0R3</accession>
<comment type="caution">
    <text evidence="1">The sequence shown here is derived from an EMBL/GenBank/DDBJ whole genome shotgun (WGS) entry which is preliminary data.</text>
</comment>
<gene>
    <name evidence="1" type="ORF">VNO77_28843</name>
</gene>
<reference evidence="1 2" key="1">
    <citation type="submission" date="2024-01" db="EMBL/GenBank/DDBJ databases">
        <title>The genomes of 5 underutilized Papilionoideae crops provide insights into root nodulation and disease resistanc.</title>
        <authorList>
            <person name="Jiang F."/>
        </authorList>
    </citation>
    <scope>NUCLEOTIDE SEQUENCE [LARGE SCALE GENOMIC DNA]</scope>
    <source>
        <strain evidence="1">LVBAO_FW01</strain>
        <tissue evidence="1">Leaves</tissue>
    </source>
</reference>
<proteinExistence type="predicted"/>
<protein>
    <submittedName>
        <fullName evidence="1">Uncharacterized protein</fullName>
    </submittedName>
</protein>
<name>A0AAN9L0R3_CANGL</name>
<dbReference type="EMBL" id="JAYMYQ010000006">
    <property type="protein sequence ID" value="KAK7324908.1"/>
    <property type="molecule type" value="Genomic_DNA"/>
</dbReference>
<keyword evidence="2" id="KW-1185">Reference proteome</keyword>
<dbReference type="Proteomes" id="UP001367508">
    <property type="component" value="Unassembled WGS sequence"/>
</dbReference>
<organism evidence="1 2">
    <name type="scientific">Canavalia gladiata</name>
    <name type="common">Sword bean</name>
    <name type="synonym">Dolichos gladiatus</name>
    <dbReference type="NCBI Taxonomy" id="3824"/>
    <lineage>
        <taxon>Eukaryota</taxon>
        <taxon>Viridiplantae</taxon>
        <taxon>Streptophyta</taxon>
        <taxon>Embryophyta</taxon>
        <taxon>Tracheophyta</taxon>
        <taxon>Spermatophyta</taxon>
        <taxon>Magnoliopsida</taxon>
        <taxon>eudicotyledons</taxon>
        <taxon>Gunneridae</taxon>
        <taxon>Pentapetalae</taxon>
        <taxon>rosids</taxon>
        <taxon>fabids</taxon>
        <taxon>Fabales</taxon>
        <taxon>Fabaceae</taxon>
        <taxon>Papilionoideae</taxon>
        <taxon>50 kb inversion clade</taxon>
        <taxon>NPAAA clade</taxon>
        <taxon>indigoferoid/millettioid clade</taxon>
        <taxon>Phaseoleae</taxon>
        <taxon>Canavalia</taxon>
    </lineage>
</organism>
<evidence type="ECO:0000313" key="1">
    <source>
        <dbReference type="EMBL" id="KAK7324908.1"/>
    </source>
</evidence>
<dbReference type="AlphaFoldDB" id="A0AAN9L0R3"/>
<sequence length="70" mass="8290">MAKENMEEERHFNGYFRDIELVTSENVIEMAEVTLDMYGSLTKAFNTIIQQLGKVYDEEKTVRNLCMHVW</sequence>
<evidence type="ECO:0000313" key="2">
    <source>
        <dbReference type="Proteomes" id="UP001367508"/>
    </source>
</evidence>